<dbReference type="Pfam" id="PF08695">
    <property type="entry name" value="Coa1"/>
    <property type="match status" value="1"/>
</dbReference>
<keyword evidence="1" id="KW-0812">Transmembrane</keyword>
<dbReference type="Proteomes" id="UP001327027">
    <property type="component" value="Unassembled WGS sequence"/>
</dbReference>
<accession>A0ABU5ZRI1</accession>
<reference evidence="2 3" key="1">
    <citation type="journal article" date="2013" name="Int. J. Syst. Evol. Microbiol.">
        <title>Aquimarina gracilis sp. nov., isolated from the gut microflora of a mussel, Mytilus coruscus, and emended description of Aquimarina spongiae.</title>
        <authorList>
            <person name="Park S.C."/>
            <person name="Choe H.N."/>
            <person name="Baik K.S."/>
            <person name="Seong C.N."/>
        </authorList>
    </citation>
    <scope>NUCLEOTIDE SEQUENCE [LARGE SCALE GENOMIC DNA]</scope>
    <source>
        <strain evidence="2 3">PSC32</strain>
    </source>
</reference>
<organism evidence="2 3">
    <name type="scientific">Aquimarina gracilis</name>
    <dbReference type="NCBI Taxonomy" id="874422"/>
    <lineage>
        <taxon>Bacteria</taxon>
        <taxon>Pseudomonadati</taxon>
        <taxon>Bacteroidota</taxon>
        <taxon>Flavobacteriia</taxon>
        <taxon>Flavobacteriales</taxon>
        <taxon>Flavobacteriaceae</taxon>
        <taxon>Aquimarina</taxon>
    </lineage>
</organism>
<gene>
    <name evidence="2" type="ORF">U6A24_00790</name>
</gene>
<keyword evidence="3" id="KW-1185">Reference proteome</keyword>
<evidence type="ECO:0000313" key="3">
    <source>
        <dbReference type="Proteomes" id="UP001327027"/>
    </source>
</evidence>
<name>A0ABU5ZRI1_9FLAO</name>
<dbReference type="InterPro" id="IPR014807">
    <property type="entry name" value="Coa1"/>
</dbReference>
<feature type="transmembrane region" description="Helical" evidence="1">
    <location>
        <begin position="17"/>
        <end position="34"/>
    </location>
</feature>
<dbReference type="RefSeq" id="WP_324178026.1">
    <property type="nucleotide sequence ID" value="NZ_BAABAW010000016.1"/>
</dbReference>
<comment type="caution">
    <text evidence="2">The sequence shown here is derived from an EMBL/GenBank/DDBJ whole genome shotgun (WGS) entry which is preliminary data.</text>
</comment>
<evidence type="ECO:0000313" key="2">
    <source>
        <dbReference type="EMBL" id="MEB3343972.1"/>
    </source>
</evidence>
<protein>
    <submittedName>
        <fullName evidence="2">Cytochrome c oxidase assembly factor Coa1 family protein</fullName>
    </submittedName>
</protein>
<keyword evidence="1" id="KW-1133">Transmembrane helix</keyword>
<dbReference type="EMBL" id="JAYKLX010000001">
    <property type="protein sequence ID" value="MEB3343972.1"/>
    <property type="molecule type" value="Genomic_DNA"/>
</dbReference>
<sequence>MNDSTPKKSWLTRHWKWAFPSTTIALLITVFFYFTGDATFRYGSAHMQPGLIKEAYKMANKNDTVVQKLGEISEYNFLRLIEGEVMYSNNNNTVNITVKLLGSKKKGMLDILAHRQNDTWEYQKITVRIKKPKKETIEIFKK</sequence>
<keyword evidence="1" id="KW-0472">Membrane</keyword>
<proteinExistence type="predicted"/>
<evidence type="ECO:0000256" key="1">
    <source>
        <dbReference type="SAM" id="Phobius"/>
    </source>
</evidence>